<dbReference type="EMBL" id="FRBR01000001">
    <property type="protein sequence ID" value="SHL13934.1"/>
    <property type="molecule type" value="Genomic_DNA"/>
</dbReference>
<feature type="transmembrane region" description="Helical" evidence="1">
    <location>
        <begin position="62"/>
        <end position="81"/>
    </location>
</feature>
<feature type="transmembrane region" description="Helical" evidence="1">
    <location>
        <begin position="314"/>
        <end position="337"/>
    </location>
</feature>
<feature type="transmembrane region" description="Helical" evidence="1">
    <location>
        <begin position="275"/>
        <end position="294"/>
    </location>
</feature>
<feature type="transmembrane region" description="Helical" evidence="1">
    <location>
        <begin position="386"/>
        <end position="413"/>
    </location>
</feature>
<accession>A0A1M6Y6N3</accession>
<dbReference type="Proteomes" id="UP000183974">
    <property type="component" value="Unassembled WGS sequence"/>
</dbReference>
<sequence length="455" mass="47508">MADPAAMPMSPKDRINAVVALCLLCAGAASIFVHVPEMPVGVVLIVMAVLNRQRLNRPARIIGVIVMVLFFGGWLTGWLASSDAMPRVIFLGALLIALGILSRAASRAEDVRRAASIVANRPRGARYLFVMFGTHVFAIFLNFGAAALMATLLAQSRDTLVRQNAVEDLTLAMLRGFAAMPMWSPLALSTIITLSILPEVGYFQVLPYGIAAAVLYVGAGYLLSKGPSHDAGLTRALPSWPEQLVLGRVVLRVVLLVAVAFGLHHLAALSMPASVLVAVLCFSLAWWGVQILAGAAPGLHRELAATAGNSVNEIVIVSGAGFLGAVIAETISAFGGAIAAPPDILLPVIVALVPVGMVGAGLWAVNPIVSASILLGVLHPLVPEPALIWLALAAILGWGITAASSPFTANVLITSRIMGLDGGHLVRRGNLKLTVLALLVVGLFCATAVFISLQR</sequence>
<organism evidence="2 3">
    <name type="scientific">Roseovarius pacificus</name>
    <dbReference type="NCBI Taxonomy" id="337701"/>
    <lineage>
        <taxon>Bacteria</taxon>
        <taxon>Pseudomonadati</taxon>
        <taxon>Pseudomonadota</taxon>
        <taxon>Alphaproteobacteria</taxon>
        <taxon>Rhodobacterales</taxon>
        <taxon>Roseobacteraceae</taxon>
        <taxon>Roseovarius</taxon>
    </lineage>
</organism>
<feature type="transmembrane region" description="Helical" evidence="1">
    <location>
        <begin position="344"/>
        <end position="366"/>
    </location>
</feature>
<evidence type="ECO:0000313" key="2">
    <source>
        <dbReference type="EMBL" id="SHL13934.1"/>
    </source>
</evidence>
<name>A0A1M6Y6N3_9RHOB</name>
<keyword evidence="1" id="KW-0472">Membrane</keyword>
<keyword evidence="3" id="KW-1185">Reference proteome</keyword>
<dbReference type="AlphaFoldDB" id="A0A1M6Y6N3"/>
<feature type="transmembrane region" description="Helical" evidence="1">
    <location>
        <begin position="433"/>
        <end position="453"/>
    </location>
</feature>
<feature type="transmembrane region" description="Helical" evidence="1">
    <location>
        <begin position="127"/>
        <end position="154"/>
    </location>
</feature>
<dbReference type="STRING" id="337701.SAMN05444398_101724"/>
<feature type="transmembrane region" description="Helical" evidence="1">
    <location>
        <begin position="87"/>
        <end position="106"/>
    </location>
</feature>
<feature type="transmembrane region" description="Helical" evidence="1">
    <location>
        <begin position="17"/>
        <end position="50"/>
    </location>
</feature>
<feature type="transmembrane region" description="Helical" evidence="1">
    <location>
        <begin position="244"/>
        <end position="263"/>
    </location>
</feature>
<reference evidence="2 3" key="1">
    <citation type="submission" date="2016-11" db="EMBL/GenBank/DDBJ databases">
        <authorList>
            <person name="Jaros S."/>
            <person name="Januszkiewicz K."/>
            <person name="Wedrychowicz H."/>
        </authorList>
    </citation>
    <scope>NUCLEOTIDE SEQUENCE [LARGE SCALE GENOMIC DNA]</scope>
    <source>
        <strain evidence="2 3">DSM 29589</strain>
    </source>
</reference>
<evidence type="ECO:0000256" key="1">
    <source>
        <dbReference type="SAM" id="Phobius"/>
    </source>
</evidence>
<proteinExistence type="predicted"/>
<feature type="transmembrane region" description="Helical" evidence="1">
    <location>
        <begin position="205"/>
        <end position="224"/>
    </location>
</feature>
<protein>
    <submittedName>
        <fullName evidence="2">Uncharacterized protein</fullName>
    </submittedName>
</protein>
<keyword evidence="1" id="KW-1133">Transmembrane helix</keyword>
<keyword evidence="1" id="KW-0812">Transmembrane</keyword>
<feature type="transmembrane region" description="Helical" evidence="1">
    <location>
        <begin position="174"/>
        <end position="198"/>
    </location>
</feature>
<gene>
    <name evidence="2" type="ORF">SAMN05444398_101724</name>
</gene>
<evidence type="ECO:0000313" key="3">
    <source>
        <dbReference type="Proteomes" id="UP000183974"/>
    </source>
</evidence>